<dbReference type="Gene3D" id="1.10.238.200">
    <property type="entry name" value="Cullin, PONY binding domain"/>
    <property type="match status" value="1"/>
</dbReference>
<dbReference type="PROSITE" id="PS51229">
    <property type="entry name" value="DCUN1"/>
    <property type="match status" value="1"/>
</dbReference>
<dbReference type="GO" id="GO:0000151">
    <property type="term" value="C:ubiquitin ligase complex"/>
    <property type="evidence" value="ECO:0007669"/>
    <property type="project" value="TreeGrafter"/>
</dbReference>
<dbReference type="Gene3D" id="1.10.238.10">
    <property type="entry name" value="EF-hand"/>
    <property type="match status" value="1"/>
</dbReference>
<protein>
    <recommendedName>
        <fullName evidence="1">Defective in cullin neddylation protein</fullName>
    </recommendedName>
</protein>
<dbReference type="AlphaFoldDB" id="H2YV75"/>
<keyword evidence="4" id="KW-1185">Reference proteome</keyword>
<dbReference type="Proteomes" id="UP000007875">
    <property type="component" value="Unassembled WGS sequence"/>
</dbReference>
<sequence length="119" mass="13943">MCKFTREEFINGCVDLKCDSISSIQASFEQIRNDAHTDFRDLYRFTFQFALDADEGQRSLPCDIAIAMWNVVFSTDQPRILDSWIRFLQENNVRGISRDTWNMLPYLVDAISDNINNYN</sequence>
<dbReference type="FunFam" id="1.10.238.200:FF:000003">
    <property type="entry name" value="DCN1-like protein 3"/>
    <property type="match status" value="1"/>
</dbReference>
<reference evidence="4" key="1">
    <citation type="submission" date="2003-08" db="EMBL/GenBank/DDBJ databases">
        <authorList>
            <person name="Birren B."/>
            <person name="Nusbaum C."/>
            <person name="Abebe A."/>
            <person name="Abouelleil A."/>
            <person name="Adekoya E."/>
            <person name="Ait-zahra M."/>
            <person name="Allen N."/>
            <person name="Allen T."/>
            <person name="An P."/>
            <person name="Anderson M."/>
            <person name="Anderson S."/>
            <person name="Arachchi H."/>
            <person name="Armbruster J."/>
            <person name="Bachantsang P."/>
            <person name="Baldwin J."/>
            <person name="Barry A."/>
            <person name="Bayul T."/>
            <person name="Blitshsteyn B."/>
            <person name="Bloom T."/>
            <person name="Blye J."/>
            <person name="Boguslavskiy L."/>
            <person name="Borowsky M."/>
            <person name="Boukhgalter B."/>
            <person name="Brunache A."/>
            <person name="Butler J."/>
            <person name="Calixte N."/>
            <person name="Calvo S."/>
            <person name="Camarata J."/>
            <person name="Campo K."/>
            <person name="Chang J."/>
            <person name="Cheshatsang Y."/>
            <person name="Citroen M."/>
            <person name="Collymore A."/>
            <person name="Considine T."/>
            <person name="Cook A."/>
            <person name="Cooke P."/>
            <person name="Corum B."/>
            <person name="Cuomo C."/>
            <person name="David R."/>
            <person name="Dawoe T."/>
            <person name="Degray S."/>
            <person name="Dodge S."/>
            <person name="Dooley K."/>
            <person name="Dorje P."/>
            <person name="Dorjee K."/>
            <person name="Dorris L."/>
            <person name="Duffey N."/>
            <person name="Dupes A."/>
            <person name="Elkins T."/>
            <person name="Engels R."/>
            <person name="Erickson J."/>
            <person name="Farina A."/>
            <person name="Faro S."/>
            <person name="Ferreira P."/>
            <person name="Fischer H."/>
            <person name="Fitzgerald M."/>
            <person name="Foley K."/>
            <person name="Gage D."/>
            <person name="Galagan J."/>
            <person name="Gearin G."/>
            <person name="Gnerre S."/>
            <person name="Gnirke A."/>
            <person name="Goyette A."/>
            <person name="Graham J."/>
            <person name="Grandbois E."/>
            <person name="Gyaltsen K."/>
            <person name="Hafez N."/>
            <person name="Hagopian D."/>
            <person name="Hagos B."/>
            <person name="Hall J."/>
            <person name="Hatcher B."/>
            <person name="Heller A."/>
            <person name="Higgins H."/>
            <person name="Honan T."/>
            <person name="Horn A."/>
            <person name="Houde N."/>
            <person name="Hughes L."/>
            <person name="Hulme W."/>
            <person name="Husby E."/>
            <person name="Iliev I."/>
            <person name="Jaffe D."/>
            <person name="Jones C."/>
            <person name="Kamal M."/>
            <person name="Kamat A."/>
            <person name="Kamvysselis M."/>
            <person name="Karlsson E."/>
            <person name="Kells C."/>
            <person name="Kieu A."/>
            <person name="Kisner P."/>
            <person name="Kodira C."/>
            <person name="Kulbokas E."/>
            <person name="Labutti K."/>
            <person name="Lama D."/>
            <person name="Landers T."/>
            <person name="Leger J."/>
            <person name="Levine S."/>
            <person name="Lewis D."/>
            <person name="Lewis T."/>
            <person name="Lindblad-toh K."/>
            <person name="Liu X."/>
            <person name="Lokyitsang T."/>
            <person name="Lokyitsang Y."/>
            <person name="Lucien O."/>
            <person name="Lui A."/>
            <person name="Ma L.J."/>
            <person name="Mabbitt R."/>
            <person name="Macdonald J."/>
            <person name="Maclean C."/>
            <person name="Major J."/>
            <person name="Manning J."/>
            <person name="Marabella R."/>
            <person name="Maru K."/>
            <person name="Matthews C."/>
            <person name="Mauceli E."/>
            <person name="Mccarthy M."/>
            <person name="Mcdonough S."/>
            <person name="Mcghee T."/>
            <person name="Meldrim J."/>
            <person name="Meneus L."/>
            <person name="Mesirov J."/>
            <person name="Mihalev A."/>
            <person name="Mihova T."/>
            <person name="Mikkelsen T."/>
            <person name="Mlenga V."/>
            <person name="Moru K."/>
            <person name="Mozes J."/>
            <person name="Mulrain L."/>
            <person name="Munson G."/>
            <person name="Naylor J."/>
            <person name="Newes C."/>
            <person name="Nguyen C."/>
            <person name="Nguyen N."/>
            <person name="Nguyen T."/>
            <person name="Nicol R."/>
            <person name="Nielsen C."/>
            <person name="Nizzari M."/>
            <person name="Norbu C."/>
            <person name="Norbu N."/>
            <person name="O'donnell P."/>
            <person name="Okoawo O."/>
            <person name="O'leary S."/>
            <person name="Omotosho B."/>
            <person name="O'neill K."/>
            <person name="Osman S."/>
            <person name="Parker S."/>
            <person name="Perrin D."/>
            <person name="Phunkhang P."/>
            <person name="Piqani B."/>
            <person name="Purcell S."/>
            <person name="Rachupka T."/>
            <person name="Ramasamy U."/>
            <person name="Rameau R."/>
            <person name="Ray V."/>
            <person name="Raymond C."/>
            <person name="Retta R."/>
            <person name="Richardson S."/>
            <person name="Rise C."/>
            <person name="Rodriguez J."/>
            <person name="Rogers J."/>
            <person name="Rogov P."/>
            <person name="Rutman M."/>
            <person name="Schupbach R."/>
            <person name="Seaman C."/>
            <person name="Settipalli S."/>
            <person name="Sharpe T."/>
            <person name="Sheridan J."/>
            <person name="Sherpa N."/>
            <person name="Shi J."/>
            <person name="Smirnov S."/>
            <person name="Smith C."/>
            <person name="Sougnez C."/>
            <person name="Spencer B."/>
            <person name="Stalker J."/>
            <person name="Stange-thomann N."/>
            <person name="Stavropoulos S."/>
            <person name="Stetson K."/>
            <person name="Stone C."/>
            <person name="Stone S."/>
            <person name="Stubbs M."/>
            <person name="Talamas J."/>
            <person name="Tchuinga P."/>
            <person name="Tenzing P."/>
            <person name="Tesfaye S."/>
            <person name="Theodore J."/>
            <person name="Thoulutsang Y."/>
            <person name="Topham K."/>
            <person name="Towey S."/>
            <person name="Tsamla T."/>
            <person name="Tsomo N."/>
            <person name="Vallee D."/>
            <person name="Vassiliev H."/>
            <person name="Venkataraman V."/>
            <person name="Vinson J."/>
            <person name="Vo A."/>
            <person name="Wade C."/>
            <person name="Wang S."/>
            <person name="Wangchuk T."/>
            <person name="Wangdi T."/>
            <person name="Whittaker C."/>
            <person name="Wilkinson J."/>
            <person name="Wu Y."/>
            <person name="Wyman D."/>
            <person name="Yadav S."/>
            <person name="Yang S."/>
            <person name="Yang X."/>
            <person name="Yeager S."/>
            <person name="Yee E."/>
            <person name="Young G."/>
            <person name="Zainoun J."/>
            <person name="Zembeck L."/>
            <person name="Zimmer A."/>
            <person name="Zody M."/>
            <person name="Lander E."/>
        </authorList>
    </citation>
    <scope>NUCLEOTIDE SEQUENCE [LARGE SCALE GENOMIC DNA]</scope>
</reference>
<dbReference type="OMA" id="WANDRAN"/>
<dbReference type="GO" id="GO:0097602">
    <property type="term" value="F:cullin family protein binding"/>
    <property type="evidence" value="ECO:0007669"/>
    <property type="project" value="TreeGrafter"/>
</dbReference>
<dbReference type="PANTHER" id="PTHR12281">
    <property type="entry name" value="RP42 RELATED"/>
    <property type="match status" value="1"/>
</dbReference>
<evidence type="ECO:0000256" key="1">
    <source>
        <dbReference type="RuleBase" id="RU410713"/>
    </source>
</evidence>
<dbReference type="Ensembl" id="ENSCSAVT00000009352.1">
    <property type="protein sequence ID" value="ENSCSAVP00000009235.1"/>
    <property type="gene ID" value="ENSCSAVG00000005444.1"/>
</dbReference>
<comment type="function">
    <text evidence="1">Neddylation of cullins play an essential role in the regulation of SCF-type complexes activity.</text>
</comment>
<name>H2YV75_CIOSA</name>
<dbReference type="GO" id="GO:0045116">
    <property type="term" value="P:protein neddylation"/>
    <property type="evidence" value="ECO:0007669"/>
    <property type="project" value="TreeGrafter"/>
</dbReference>
<dbReference type="InterPro" id="IPR005176">
    <property type="entry name" value="PONY_dom"/>
</dbReference>
<dbReference type="Pfam" id="PF03556">
    <property type="entry name" value="Cullin_binding"/>
    <property type="match status" value="1"/>
</dbReference>
<dbReference type="GO" id="GO:2000436">
    <property type="term" value="P:positive regulation of protein neddylation"/>
    <property type="evidence" value="ECO:0007669"/>
    <property type="project" value="UniProtKB-ARBA"/>
</dbReference>
<evidence type="ECO:0000259" key="2">
    <source>
        <dbReference type="PROSITE" id="PS51229"/>
    </source>
</evidence>
<dbReference type="GO" id="GO:0032182">
    <property type="term" value="F:ubiquitin-like protein binding"/>
    <property type="evidence" value="ECO:0007669"/>
    <property type="project" value="TreeGrafter"/>
</dbReference>
<feature type="domain" description="DCUN1" evidence="2">
    <location>
        <begin position="1"/>
        <end position="119"/>
    </location>
</feature>
<dbReference type="GO" id="GO:0031624">
    <property type="term" value="F:ubiquitin conjugating enzyme binding"/>
    <property type="evidence" value="ECO:0007669"/>
    <property type="project" value="TreeGrafter"/>
</dbReference>
<dbReference type="GeneTree" id="ENSGT00940000154944"/>
<accession>H2YV75</accession>
<dbReference type="PANTHER" id="PTHR12281:SF31">
    <property type="entry name" value="DCN1-LIKE PROTEIN 3"/>
    <property type="match status" value="1"/>
</dbReference>
<proteinExistence type="predicted"/>
<reference evidence="3" key="3">
    <citation type="submission" date="2025-09" db="UniProtKB">
        <authorList>
            <consortium name="Ensembl"/>
        </authorList>
    </citation>
    <scope>IDENTIFICATION</scope>
</reference>
<dbReference type="GO" id="GO:0005886">
    <property type="term" value="C:plasma membrane"/>
    <property type="evidence" value="ECO:0007669"/>
    <property type="project" value="UniProtKB-ARBA"/>
</dbReference>
<reference evidence="3" key="2">
    <citation type="submission" date="2025-08" db="UniProtKB">
        <authorList>
            <consortium name="Ensembl"/>
        </authorList>
    </citation>
    <scope>IDENTIFICATION</scope>
</reference>
<dbReference type="InterPro" id="IPR042460">
    <property type="entry name" value="DCN1-like_PONY"/>
</dbReference>
<dbReference type="InterPro" id="IPR014764">
    <property type="entry name" value="DCN-prot"/>
</dbReference>
<evidence type="ECO:0000313" key="3">
    <source>
        <dbReference type="Ensembl" id="ENSCSAVP00000009235.1"/>
    </source>
</evidence>
<organism evidence="3 4">
    <name type="scientific">Ciona savignyi</name>
    <name type="common">Pacific transparent sea squirt</name>
    <dbReference type="NCBI Taxonomy" id="51511"/>
    <lineage>
        <taxon>Eukaryota</taxon>
        <taxon>Metazoa</taxon>
        <taxon>Chordata</taxon>
        <taxon>Tunicata</taxon>
        <taxon>Ascidiacea</taxon>
        <taxon>Phlebobranchia</taxon>
        <taxon>Cionidae</taxon>
        <taxon>Ciona</taxon>
    </lineage>
</organism>
<evidence type="ECO:0000313" key="4">
    <source>
        <dbReference type="Proteomes" id="UP000007875"/>
    </source>
</evidence>
<dbReference type="HOGENOM" id="CLU_047042_6_0_1"/>